<dbReference type="AlphaFoldDB" id="A0A443KAR4"/>
<dbReference type="InterPro" id="IPR013762">
    <property type="entry name" value="Integrase-like_cat_sf"/>
</dbReference>
<evidence type="ECO:0000256" key="1">
    <source>
        <dbReference type="ARBA" id="ARBA00023172"/>
    </source>
</evidence>
<evidence type="ECO:0000313" key="3">
    <source>
        <dbReference type="Proteomes" id="UP000284451"/>
    </source>
</evidence>
<dbReference type="InterPro" id="IPR011010">
    <property type="entry name" value="DNA_brk_join_enz"/>
</dbReference>
<dbReference type="RefSeq" id="WP_128232915.1">
    <property type="nucleotide sequence ID" value="NZ_SAUY01000018.1"/>
</dbReference>
<dbReference type="GO" id="GO:0003677">
    <property type="term" value="F:DNA binding"/>
    <property type="evidence" value="ECO:0007669"/>
    <property type="project" value="InterPro"/>
</dbReference>
<dbReference type="SUPFAM" id="SSF56349">
    <property type="entry name" value="DNA breaking-rejoining enzymes"/>
    <property type="match status" value="1"/>
</dbReference>
<dbReference type="Proteomes" id="UP000284451">
    <property type="component" value="Unassembled WGS sequence"/>
</dbReference>
<name>A0A443KAR4_9RHOB</name>
<accession>A0A443KAR4</accession>
<dbReference type="GO" id="GO:0015074">
    <property type="term" value="P:DNA integration"/>
    <property type="evidence" value="ECO:0007669"/>
    <property type="project" value="InterPro"/>
</dbReference>
<keyword evidence="1" id="KW-0233">DNA recombination</keyword>
<organism evidence="2 3">
    <name type="scientific">Paenirhodobacter populi</name>
    <dbReference type="NCBI Taxonomy" id="2306993"/>
    <lineage>
        <taxon>Bacteria</taxon>
        <taxon>Pseudomonadati</taxon>
        <taxon>Pseudomonadota</taxon>
        <taxon>Alphaproteobacteria</taxon>
        <taxon>Rhodobacterales</taxon>
        <taxon>Rhodobacter group</taxon>
        <taxon>Paenirhodobacter</taxon>
    </lineage>
</organism>
<gene>
    <name evidence="2" type="ORF">D2T29_13830</name>
</gene>
<dbReference type="EMBL" id="SAUY01000018">
    <property type="protein sequence ID" value="RWR29858.1"/>
    <property type="molecule type" value="Genomic_DNA"/>
</dbReference>
<dbReference type="Gene3D" id="1.10.443.10">
    <property type="entry name" value="Intergrase catalytic core"/>
    <property type="match status" value="1"/>
</dbReference>
<reference evidence="2 3" key="2">
    <citation type="submission" date="2019-01" db="EMBL/GenBank/DDBJ databases">
        <authorList>
            <person name="Li Y."/>
        </authorList>
    </citation>
    <scope>NUCLEOTIDE SEQUENCE [LARGE SCALE GENOMIC DNA]</scope>
    <source>
        <strain evidence="2 3">07D10-4-3</strain>
    </source>
</reference>
<proteinExistence type="predicted"/>
<reference evidence="2 3" key="1">
    <citation type="submission" date="2019-01" db="EMBL/GenBank/DDBJ databases">
        <title>Sinorhodobacter populi sp. nov. isolated from the symptomatic bark tissue of Populus euramericana canker.</title>
        <authorList>
            <person name="Xu G."/>
        </authorList>
    </citation>
    <scope>NUCLEOTIDE SEQUENCE [LARGE SCALE GENOMIC DNA]</scope>
    <source>
        <strain evidence="2 3">07D10-4-3</strain>
    </source>
</reference>
<comment type="caution">
    <text evidence="2">The sequence shown here is derived from an EMBL/GenBank/DDBJ whole genome shotgun (WGS) entry which is preliminary data.</text>
</comment>
<sequence length="1002" mass="111622">MSHEGRAGRENRRTRSPAQLDALLRQRLWEAAPWLPQGGPPPKDPDSVLQALRQTLHREARTLAELRHLDTSLHATLDDWNADHPGQEIHKPAAMTTISAVAPTWSPERLFRLRGTAPFLTAFEARMAAETPEPRDLPGLLLASAVFDSACLSAHDLAGFARWLAAPDRQICSAPGLPAWIDIRHRPERHARPLRTVSGYDDRGPYALRRLFLDARTLDLLRQIGDGGTVSRHAPRQPKQLIERILHTLDPKRRLPRQSARDFLRGAEALLEIRENGPDHAMTQLAARRIETWGATSDSWEAIFRPLQATTARADIPSLEAEPAGRQRSERPIVELVEFFRLHQVFRTTGTDTADLTTSATKLTRGELLARIRGLQIGADWPDCLRLLADWYLSMLSEGQLRVSTIQRYHATVAAALCAAMGDQPAAGLSPEDFEELYTVTIETDVRSDRERANLRKRLQALHRFGMEAPQWDFPPIDDDIFGGPGEVVHVRAQILSFAQICAARRLIRSGFDLRPEVAQAADAAFLFTLRCGTRLGETVKALLAHFEDPQVLPNLPPVEPTLFIRPSIFGNNKSRNAYRQIRPFRFFTTEEATDFAAWIARRRLMPREGPLFGVQQPDGSVRPFSKMALGALFAEALAATGCPSGISSHSLRRAGLSWTFLALHEQRNDTAIQPRSTPDFLDRLTGWTVADRGRIADEIAPATNRRDIWHALARHAGHADAVTTFSTYVTVADLALYQSCARHALNGEQIRRCLAALPRHHRQVDAPLEQPVAPGHIRTDGDITAQTILNALELIDKGYAVETAANAVWLNHDHLRTRLPAARAWAGLSTTKGRLRLQPSERAGKLAPDPLPAPKRAMAIDMADKLIELAQEDPDQTRAWILMTLMQASQTNTGTKVRSPNEFRFWLRTALVLRPAGDWFTEMVIPHDAHVTEIWKGIRPKGMQASIRNIPIGLEPYVRIRLGRPGTSAGGKRLPARSWAGCTRFACHLAAICLNIGPDQT</sequence>
<protein>
    <submittedName>
        <fullName evidence="2">Uncharacterized protein</fullName>
    </submittedName>
</protein>
<evidence type="ECO:0000313" key="2">
    <source>
        <dbReference type="EMBL" id="RWR29858.1"/>
    </source>
</evidence>
<dbReference type="GO" id="GO:0006310">
    <property type="term" value="P:DNA recombination"/>
    <property type="evidence" value="ECO:0007669"/>
    <property type="project" value="UniProtKB-KW"/>
</dbReference>